<dbReference type="AlphaFoldDB" id="A0A0A8XQ82"/>
<feature type="compositionally biased region" description="Basic and acidic residues" evidence="1">
    <location>
        <begin position="11"/>
        <end position="20"/>
    </location>
</feature>
<feature type="region of interest" description="Disordered" evidence="1">
    <location>
        <begin position="1"/>
        <end position="59"/>
    </location>
</feature>
<reference evidence="2" key="1">
    <citation type="submission" date="2014-09" db="EMBL/GenBank/DDBJ databases">
        <authorList>
            <person name="Magalhaes I.L.F."/>
            <person name="Oliveira U."/>
            <person name="Santos F.R."/>
            <person name="Vidigal T.H.D.A."/>
            <person name="Brescovit A.D."/>
            <person name="Santos A.J."/>
        </authorList>
    </citation>
    <scope>NUCLEOTIDE SEQUENCE</scope>
    <source>
        <tissue evidence="2">Shoot tissue taken approximately 20 cm above the soil surface</tissue>
    </source>
</reference>
<sequence>MGNTMTGDLDADVRGQREVQRLGMRRPRRSGEHGGGEGNGIHASSGLDEPWATGSVRPGPSSLTRFQTILVGFPCHEFLEQHRPIACFLWVKLLTLECLLFHVSLSSK</sequence>
<name>A0A0A8XQ82_ARUDO</name>
<accession>A0A0A8XQ82</accession>
<dbReference type="EMBL" id="GBRH01283175">
    <property type="protein sequence ID" value="JAD14720.1"/>
    <property type="molecule type" value="Transcribed_RNA"/>
</dbReference>
<protein>
    <submittedName>
        <fullName evidence="2">Uncharacterized protein</fullName>
    </submittedName>
</protein>
<reference evidence="2" key="2">
    <citation type="journal article" date="2015" name="Data Brief">
        <title>Shoot transcriptome of the giant reed, Arundo donax.</title>
        <authorList>
            <person name="Barrero R.A."/>
            <person name="Guerrero F.D."/>
            <person name="Moolhuijzen P."/>
            <person name="Goolsby J.A."/>
            <person name="Tidwell J."/>
            <person name="Bellgard S.E."/>
            <person name="Bellgard M.I."/>
        </authorList>
    </citation>
    <scope>NUCLEOTIDE SEQUENCE</scope>
    <source>
        <tissue evidence="2">Shoot tissue taken approximately 20 cm above the soil surface</tissue>
    </source>
</reference>
<organism evidence="2">
    <name type="scientific">Arundo donax</name>
    <name type="common">Giant reed</name>
    <name type="synonym">Donax arundinaceus</name>
    <dbReference type="NCBI Taxonomy" id="35708"/>
    <lineage>
        <taxon>Eukaryota</taxon>
        <taxon>Viridiplantae</taxon>
        <taxon>Streptophyta</taxon>
        <taxon>Embryophyta</taxon>
        <taxon>Tracheophyta</taxon>
        <taxon>Spermatophyta</taxon>
        <taxon>Magnoliopsida</taxon>
        <taxon>Liliopsida</taxon>
        <taxon>Poales</taxon>
        <taxon>Poaceae</taxon>
        <taxon>PACMAD clade</taxon>
        <taxon>Arundinoideae</taxon>
        <taxon>Arundineae</taxon>
        <taxon>Arundo</taxon>
    </lineage>
</organism>
<evidence type="ECO:0000313" key="2">
    <source>
        <dbReference type="EMBL" id="JAD14720.1"/>
    </source>
</evidence>
<proteinExistence type="predicted"/>
<evidence type="ECO:0000256" key="1">
    <source>
        <dbReference type="SAM" id="MobiDB-lite"/>
    </source>
</evidence>